<keyword evidence="2 8" id="KW-0813">Transport</keyword>
<feature type="chain" id="PRO_5022054320" evidence="10">
    <location>
        <begin position="21"/>
        <end position="1065"/>
    </location>
</feature>
<dbReference type="InterPro" id="IPR037066">
    <property type="entry name" value="Plug_dom_sf"/>
</dbReference>
<dbReference type="InterPro" id="IPR036942">
    <property type="entry name" value="Beta-barrel_TonB_sf"/>
</dbReference>
<evidence type="ECO:0000259" key="12">
    <source>
        <dbReference type="Pfam" id="PF07715"/>
    </source>
</evidence>
<keyword evidence="10" id="KW-0732">Signal</keyword>
<dbReference type="EMBL" id="VLKR01000040">
    <property type="protein sequence ID" value="TWI15652.1"/>
    <property type="molecule type" value="Genomic_DNA"/>
</dbReference>
<dbReference type="AlphaFoldDB" id="A0A562M762"/>
<dbReference type="InterPro" id="IPR012910">
    <property type="entry name" value="Plug_dom"/>
</dbReference>
<dbReference type="PROSITE" id="PS52016">
    <property type="entry name" value="TONB_DEPENDENT_REC_3"/>
    <property type="match status" value="1"/>
</dbReference>
<evidence type="ECO:0000256" key="9">
    <source>
        <dbReference type="RuleBase" id="RU003357"/>
    </source>
</evidence>
<keyword evidence="3 8" id="KW-1134">Transmembrane beta strand</keyword>
<organism evidence="13 14">
    <name type="scientific">Sphingobacterium siyangense</name>
    <dbReference type="NCBI Taxonomy" id="459529"/>
    <lineage>
        <taxon>Bacteria</taxon>
        <taxon>Pseudomonadati</taxon>
        <taxon>Bacteroidota</taxon>
        <taxon>Sphingobacteriia</taxon>
        <taxon>Sphingobacteriales</taxon>
        <taxon>Sphingobacteriaceae</taxon>
        <taxon>Sphingobacterium</taxon>
    </lineage>
</organism>
<dbReference type="RefSeq" id="WP_145330616.1">
    <property type="nucleotide sequence ID" value="NZ_VLKR01000040.1"/>
</dbReference>
<evidence type="ECO:0000256" key="5">
    <source>
        <dbReference type="ARBA" id="ARBA00023077"/>
    </source>
</evidence>
<dbReference type="Gene3D" id="2.170.130.10">
    <property type="entry name" value="TonB-dependent receptor, plug domain"/>
    <property type="match status" value="1"/>
</dbReference>
<dbReference type="GO" id="GO:0009279">
    <property type="term" value="C:cell outer membrane"/>
    <property type="evidence" value="ECO:0007669"/>
    <property type="project" value="UniProtKB-SubCell"/>
</dbReference>
<dbReference type="OrthoDB" id="9768177at2"/>
<evidence type="ECO:0000256" key="8">
    <source>
        <dbReference type="PROSITE-ProRule" id="PRU01360"/>
    </source>
</evidence>
<dbReference type="NCBIfam" id="TIGR04056">
    <property type="entry name" value="OMP_RagA_SusC"/>
    <property type="match status" value="1"/>
</dbReference>
<dbReference type="InterPro" id="IPR008969">
    <property type="entry name" value="CarboxyPept-like_regulatory"/>
</dbReference>
<proteinExistence type="inferred from homology"/>
<evidence type="ECO:0000256" key="7">
    <source>
        <dbReference type="ARBA" id="ARBA00023237"/>
    </source>
</evidence>
<comment type="similarity">
    <text evidence="8 9">Belongs to the TonB-dependent receptor family.</text>
</comment>
<sequence length="1065" mass="120570">MKKLFLIIYILLIIAAEASAQERIDGYVLDSQSKTPLTEVNVTIDGGKTTKTDRNGLFEIVVEHKKMQLSFSHIGFKTYVQNLILPIKQSLQILLEANHNQLEEVEVTTGYQRIPKERATGSFAYVGKKQLEKMVTTNILERLPMMANGVMMDQGTSDNGNLMVRGLSTINGPKSPLIVLDNFPYEGNINNINPNIVESITVLKDAAAASIWGARAANGVIVITTKTAKANQPIRIDLKTALTIGSKPDLDYIPLVSSSDFIDVETELFKRGFYDADYSSTNKPVLSPVVELLFKEKNGDISAEVVSAELDRLRGIDSRQQYRDYMYKPLVNQQYFLNMSGGSEKYAWTSGVGYDANSGNLDEKNKRLNLRFQQVWQPISALKWLSSIYLTNGQTHSGRLGFGAVTLKNNGAPPYLEFADREGNASPVYTGYNQDFKNSFGSKLQEWNYYPLTDWQHDYSTSSNTEIILSSGIQYQIFKGGNLDLKYQYQQTDGISDNMHDKDSYYSRDYVNRFAQLKSDGNYDYQIPVGAILDRTNSQNRTHNFRGQFNFERTWDQHQLTMLMGGEFRKSKSTYESNRYYGYNKNNLTLALIDYVNRYPSLINGAETYIQNGTSLEERNTNFVSFFANGAYTWKGRYILSASARRDASNLFGLKTNDQWNPFWSAGMAWMLSKEQFYKVDWLPSLKLRATYGFSGNIDPSMVAVTTIAFDGTASRYTGGRTARFDNYFNPSLRWETSKMLNLAVDFSTKNDRLSASIEYFIKNGENLFGTSPIDYTKGVSTSMLFNVANMKGDGLDIDLNAVWLDRRLRWNTKLNLNYYRDKINSYYMSNRTGSYYIGAGSVPISGAEGKPVYSIFAYKWAGLDPNTGDPQGWLDGEESTNYATMMGAATTVDKLQYFGSAIPTIYGAMTNSFSYKGFGLDIALLYKFGYWFRRESINYNDLFYNLNGHSDYAKRWQKPGDEVLTDVPSNIWSTNSSRDSFYKGSTVLVEKGDHIRLQYINLNYTLSNLKIGRLPFQSIQFYAIANNIGLLWKANKKGIDPDFNMGQYALKTPAVYTIGLNANF</sequence>
<feature type="domain" description="TonB-dependent receptor-like beta-barrel" evidence="11">
    <location>
        <begin position="427"/>
        <end position="834"/>
    </location>
</feature>
<keyword evidence="4 8" id="KW-0812">Transmembrane</keyword>
<dbReference type="Gene3D" id="2.40.170.20">
    <property type="entry name" value="TonB-dependent receptor, beta-barrel domain"/>
    <property type="match status" value="1"/>
</dbReference>
<evidence type="ECO:0000256" key="1">
    <source>
        <dbReference type="ARBA" id="ARBA00004571"/>
    </source>
</evidence>
<dbReference type="InterPro" id="IPR023997">
    <property type="entry name" value="TonB-dep_OMP_SusC/RagA_CS"/>
</dbReference>
<name>A0A562M762_9SPHI</name>
<evidence type="ECO:0000256" key="2">
    <source>
        <dbReference type="ARBA" id="ARBA00022448"/>
    </source>
</evidence>
<dbReference type="SUPFAM" id="SSF49464">
    <property type="entry name" value="Carboxypeptidase regulatory domain-like"/>
    <property type="match status" value="1"/>
</dbReference>
<comment type="caution">
    <text evidence="13">The sequence shown here is derived from an EMBL/GenBank/DDBJ whole genome shotgun (WGS) entry which is preliminary data.</text>
</comment>
<evidence type="ECO:0000256" key="6">
    <source>
        <dbReference type="ARBA" id="ARBA00023136"/>
    </source>
</evidence>
<evidence type="ECO:0000256" key="3">
    <source>
        <dbReference type="ARBA" id="ARBA00022452"/>
    </source>
</evidence>
<feature type="domain" description="TonB-dependent receptor plug" evidence="12">
    <location>
        <begin position="116"/>
        <end position="220"/>
    </location>
</feature>
<dbReference type="SUPFAM" id="SSF56935">
    <property type="entry name" value="Porins"/>
    <property type="match status" value="1"/>
</dbReference>
<dbReference type="InterPro" id="IPR023996">
    <property type="entry name" value="TonB-dep_OMP_SusC/RagA"/>
</dbReference>
<evidence type="ECO:0000259" key="11">
    <source>
        <dbReference type="Pfam" id="PF00593"/>
    </source>
</evidence>
<dbReference type="Pfam" id="PF13715">
    <property type="entry name" value="CarbopepD_reg_2"/>
    <property type="match status" value="1"/>
</dbReference>
<dbReference type="Pfam" id="PF00593">
    <property type="entry name" value="TonB_dep_Rec_b-barrel"/>
    <property type="match status" value="1"/>
</dbReference>
<dbReference type="InterPro" id="IPR000531">
    <property type="entry name" value="Beta-barrel_TonB"/>
</dbReference>
<dbReference type="InterPro" id="IPR039426">
    <property type="entry name" value="TonB-dep_rcpt-like"/>
</dbReference>
<dbReference type="Gene3D" id="2.60.40.1120">
    <property type="entry name" value="Carboxypeptidase-like, regulatory domain"/>
    <property type="match status" value="1"/>
</dbReference>
<accession>A0A562M762</accession>
<dbReference type="NCBIfam" id="TIGR04057">
    <property type="entry name" value="SusC_RagA_signa"/>
    <property type="match status" value="1"/>
</dbReference>
<keyword evidence="7 8" id="KW-0998">Cell outer membrane</keyword>
<protein>
    <submittedName>
        <fullName evidence="13">TonB-linked SusC/RagA family outer membrane protein</fullName>
    </submittedName>
</protein>
<evidence type="ECO:0000256" key="4">
    <source>
        <dbReference type="ARBA" id="ARBA00022692"/>
    </source>
</evidence>
<feature type="signal peptide" evidence="10">
    <location>
        <begin position="1"/>
        <end position="20"/>
    </location>
</feature>
<reference evidence="13 14" key="1">
    <citation type="journal article" date="2015" name="Stand. Genomic Sci.">
        <title>Genomic Encyclopedia of Bacterial and Archaeal Type Strains, Phase III: the genomes of soil and plant-associated and newly described type strains.</title>
        <authorList>
            <person name="Whitman W.B."/>
            <person name="Woyke T."/>
            <person name="Klenk H.P."/>
            <person name="Zhou Y."/>
            <person name="Lilburn T.G."/>
            <person name="Beck B.J."/>
            <person name="De Vos P."/>
            <person name="Vandamme P."/>
            <person name="Eisen J.A."/>
            <person name="Garrity G."/>
            <person name="Hugenholtz P."/>
            <person name="Kyrpides N.C."/>
        </authorList>
    </citation>
    <scope>NUCLEOTIDE SEQUENCE [LARGE SCALE GENOMIC DNA]</scope>
    <source>
        <strain evidence="13 14">CGMCC 1.6855</strain>
    </source>
</reference>
<dbReference type="Pfam" id="PF07715">
    <property type="entry name" value="Plug"/>
    <property type="match status" value="1"/>
</dbReference>
<comment type="subcellular location">
    <subcellularLocation>
        <location evidence="1 8">Cell outer membrane</location>
        <topology evidence="1 8">Multi-pass membrane protein</topology>
    </subcellularLocation>
</comment>
<evidence type="ECO:0000256" key="10">
    <source>
        <dbReference type="SAM" id="SignalP"/>
    </source>
</evidence>
<evidence type="ECO:0000313" key="13">
    <source>
        <dbReference type="EMBL" id="TWI15652.1"/>
    </source>
</evidence>
<dbReference type="Proteomes" id="UP000315908">
    <property type="component" value="Unassembled WGS sequence"/>
</dbReference>
<keyword evidence="5 9" id="KW-0798">TonB box</keyword>
<evidence type="ECO:0000313" key="14">
    <source>
        <dbReference type="Proteomes" id="UP000315908"/>
    </source>
</evidence>
<gene>
    <name evidence="13" type="ORF">IQ31_04935</name>
</gene>
<keyword evidence="6 8" id="KW-0472">Membrane</keyword>